<dbReference type="AlphaFoldDB" id="A0A9P8GHC4"/>
<reference evidence="1" key="1">
    <citation type="journal article" date="2021" name="J Fungi (Basel)">
        <title>Virulence traits and population genomics of the black yeast Aureobasidium melanogenum.</title>
        <authorList>
            <person name="Cernosa A."/>
            <person name="Sun X."/>
            <person name="Gostincar C."/>
            <person name="Fang C."/>
            <person name="Gunde-Cimerman N."/>
            <person name="Song Z."/>
        </authorList>
    </citation>
    <scope>NUCLEOTIDE SEQUENCE</scope>
    <source>
        <strain evidence="1">EXF-8016</strain>
    </source>
</reference>
<organism evidence="1 2">
    <name type="scientific">Aureobasidium melanogenum</name>
    <name type="common">Aureobasidium pullulans var. melanogenum</name>
    <dbReference type="NCBI Taxonomy" id="46634"/>
    <lineage>
        <taxon>Eukaryota</taxon>
        <taxon>Fungi</taxon>
        <taxon>Dikarya</taxon>
        <taxon>Ascomycota</taxon>
        <taxon>Pezizomycotina</taxon>
        <taxon>Dothideomycetes</taxon>
        <taxon>Dothideomycetidae</taxon>
        <taxon>Dothideales</taxon>
        <taxon>Saccotheciaceae</taxon>
        <taxon>Aureobasidium</taxon>
    </lineage>
</organism>
<reference evidence="1" key="2">
    <citation type="submission" date="2021-08" db="EMBL/GenBank/DDBJ databases">
        <authorList>
            <person name="Gostincar C."/>
            <person name="Sun X."/>
            <person name="Song Z."/>
            <person name="Gunde-Cimerman N."/>
        </authorList>
    </citation>
    <scope>NUCLEOTIDE SEQUENCE</scope>
    <source>
        <strain evidence="1">EXF-8016</strain>
    </source>
</reference>
<protein>
    <submittedName>
        <fullName evidence="1">Uncharacterized protein</fullName>
    </submittedName>
</protein>
<gene>
    <name evidence="1" type="ORF">KCV03_g4614</name>
</gene>
<dbReference type="OrthoDB" id="4424523at2759"/>
<comment type="caution">
    <text evidence="1">The sequence shown here is derived from an EMBL/GenBank/DDBJ whole genome shotgun (WGS) entry which is preliminary data.</text>
</comment>
<dbReference type="Proteomes" id="UP000767238">
    <property type="component" value="Unassembled WGS sequence"/>
</dbReference>
<feature type="non-terminal residue" evidence="1">
    <location>
        <position position="197"/>
    </location>
</feature>
<accession>A0A9P8GHC4</accession>
<sequence>MSSLFFLNVRLNKRWGFVIYRTDYSSEEDWIKFTKMLDTWTSPVIENKGSEEAPLIESWKRNWYMSDKDKFENASPSQLRQHFNTWLDTLSTREQSLTRPEHYMFLVVDKDILDIIHSQPPEYICGLSGTVPYVLALDKDAPDENSDYPGSMKVDLRNLMYLYEEGLERDSMRGLCLKSSEWFERDEIDLEETYAED</sequence>
<dbReference type="EMBL" id="JAHFYH010000028">
    <property type="protein sequence ID" value="KAH0222327.1"/>
    <property type="molecule type" value="Genomic_DNA"/>
</dbReference>
<proteinExistence type="predicted"/>
<evidence type="ECO:0000313" key="2">
    <source>
        <dbReference type="Proteomes" id="UP000767238"/>
    </source>
</evidence>
<name>A0A9P8GHC4_AURME</name>
<evidence type="ECO:0000313" key="1">
    <source>
        <dbReference type="EMBL" id="KAH0222327.1"/>
    </source>
</evidence>